<sequence length="109" mass="11760">MRRLNNAAPAALESRSREEPLKAGIALLIMILFSSAHGSLKSVAAVFSLASKVPALRTLTIEVTAPANNIRYLLLSYREVDDTNSWVGTSYEVKGSPKQGLAHDSAMTM</sequence>
<accession>A0A816IXS6</accession>
<dbReference type="Proteomes" id="UP001295469">
    <property type="component" value="Chromosome C09"/>
</dbReference>
<name>A0A816IXS6_BRANA</name>
<proteinExistence type="predicted"/>
<organism evidence="1">
    <name type="scientific">Brassica napus</name>
    <name type="common">Rape</name>
    <dbReference type="NCBI Taxonomy" id="3708"/>
    <lineage>
        <taxon>Eukaryota</taxon>
        <taxon>Viridiplantae</taxon>
        <taxon>Streptophyta</taxon>
        <taxon>Embryophyta</taxon>
        <taxon>Tracheophyta</taxon>
        <taxon>Spermatophyta</taxon>
        <taxon>Magnoliopsida</taxon>
        <taxon>eudicotyledons</taxon>
        <taxon>Gunneridae</taxon>
        <taxon>Pentapetalae</taxon>
        <taxon>rosids</taxon>
        <taxon>malvids</taxon>
        <taxon>Brassicales</taxon>
        <taxon>Brassicaceae</taxon>
        <taxon>Brassiceae</taxon>
        <taxon>Brassica</taxon>
    </lineage>
</organism>
<protein>
    <submittedName>
        <fullName evidence="1">(rape) hypothetical protein</fullName>
    </submittedName>
</protein>
<evidence type="ECO:0000313" key="1">
    <source>
        <dbReference type="EMBL" id="CAF1732592.1"/>
    </source>
</evidence>
<dbReference type="AlphaFoldDB" id="A0A816IXS6"/>
<gene>
    <name evidence="1" type="ORF">DARMORV10_C09P27270.1</name>
</gene>
<reference evidence="1" key="1">
    <citation type="submission" date="2021-01" db="EMBL/GenBank/DDBJ databases">
        <authorList>
            <consortium name="Genoscope - CEA"/>
            <person name="William W."/>
        </authorList>
    </citation>
    <scope>NUCLEOTIDE SEQUENCE</scope>
</reference>
<dbReference type="EMBL" id="HG994373">
    <property type="protein sequence ID" value="CAF1732592.1"/>
    <property type="molecule type" value="Genomic_DNA"/>
</dbReference>